<evidence type="ECO:0000256" key="3">
    <source>
        <dbReference type="ARBA" id="ARBA00022729"/>
    </source>
</evidence>
<dbReference type="InterPro" id="IPR000259">
    <property type="entry name" value="Adhesion_dom_fimbrial"/>
</dbReference>
<organism evidence="7 8">
    <name type="scientific">Escherichia coli H605</name>
    <dbReference type="NCBI Taxonomy" id="656410"/>
    <lineage>
        <taxon>Bacteria</taxon>
        <taxon>Pseudomonadati</taxon>
        <taxon>Pseudomonadota</taxon>
        <taxon>Gammaproteobacteria</taxon>
        <taxon>Enterobacterales</taxon>
        <taxon>Enterobacteriaceae</taxon>
        <taxon>Escherichia</taxon>
    </lineage>
</organism>
<keyword evidence="4" id="KW-0281">Fimbrium</keyword>
<keyword evidence="3 5" id="KW-0732">Signal</keyword>
<evidence type="ECO:0000313" key="7">
    <source>
        <dbReference type="EMBL" id="OSL46022.1"/>
    </source>
</evidence>
<sequence length="178" mass="18562">MELFMKKVVFALSALALTSGSVFAADSGDGTVKFTGEIVDAACVLSVDSQNQEVVLGQVQKSVFAAVGDKSPSKPFEIKLEDCDITTLKKAKVSFSGVGDTDKPELISVSTEAGAAKGVGIGIYDNSNTLVAMNSGESSTDLKKGQTVLYFTANYVSTLAAVTTGYGNAQVDFNLSYE</sequence>
<name>A0AAJ3NW32_ECOLX</name>
<proteinExistence type="inferred from homology"/>
<comment type="subcellular location">
    <subcellularLocation>
        <location evidence="1">Fimbrium</location>
    </subcellularLocation>
</comment>
<feature type="chain" id="PRO_5042549529" evidence="5">
    <location>
        <begin position="25"/>
        <end position="178"/>
    </location>
</feature>
<dbReference type="AlphaFoldDB" id="A0AAJ3NW32"/>
<dbReference type="Gene3D" id="2.60.40.1090">
    <property type="entry name" value="Fimbrial-type adhesion domain"/>
    <property type="match status" value="1"/>
</dbReference>
<comment type="caution">
    <text evidence="7">The sequence shown here is derived from an EMBL/GenBank/DDBJ whole genome shotgun (WGS) entry which is preliminary data.</text>
</comment>
<dbReference type="InterPro" id="IPR036937">
    <property type="entry name" value="Adhesion_dom_fimbrial_sf"/>
</dbReference>
<evidence type="ECO:0000313" key="8">
    <source>
        <dbReference type="Proteomes" id="UP000243401"/>
    </source>
</evidence>
<dbReference type="InterPro" id="IPR050263">
    <property type="entry name" value="Bact_Fimbrial_Adh_Pro"/>
</dbReference>
<evidence type="ECO:0000259" key="6">
    <source>
        <dbReference type="Pfam" id="PF00419"/>
    </source>
</evidence>
<feature type="signal peptide" evidence="5">
    <location>
        <begin position="1"/>
        <end position="24"/>
    </location>
</feature>
<protein>
    <submittedName>
        <fullName evidence="7">Long polar fimbria protein A</fullName>
    </submittedName>
</protein>
<evidence type="ECO:0000256" key="1">
    <source>
        <dbReference type="ARBA" id="ARBA00004561"/>
    </source>
</evidence>
<dbReference type="GO" id="GO:0043709">
    <property type="term" value="P:cell adhesion involved in single-species biofilm formation"/>
    <property type="evidence" value="ECO:0007669"/>
    <property type="project" value="TreeGrafter"/>
</dbReference>
<dbReference type="Pfam" id="PF00419">
    <property type="entry name" value="Fimbrial"/>
    <property type="match status" value="1"/>
</dbReference>
<dbReference type="NCBIfam" id="NF011756">
    <property type="entry name" value="PRK15209.1"/>
    <property type="match status" value="1"/>
</dbReference>
<dbReference type="GO" id="GO:0009289">
    <property type="term" value="C:pilus"/>
    <property type="evidence" value="ECO:0007669"/>
    <property type="project" value="UniProtKB-SubCell"/>
</dbReference>
<feature type="domain" description="Fimbrial-type adhesion" evidence="6">
    <location>
        <begin position="33"/>
        <end position="177"/>
    </location>
</feature>
<evidence type="ECO:0000256" key="4">
    <source>
        <dbReference type="ARBA" id="ARBA00023263"/>
    </source>
</evidence>
<accession>A0AAJ3NW32</accession>
<dbReference type="InterPro" id="IPR008966">
    <property type="entry name" value="Adhesion_dom_sf"/>
</dbReference>
<reference evidence="7 8" key="1">
    <citation type="submission" date="2010-04" db="EMBL/GenBank/DDBJ databases">
        <title>The Genome Sequence of Escherichia coli H605.</title>
        <authorList>
            <consortium name="The Broad Institute Genome Sequencing Platform"/>
            <consortium name="The Broad Institute Genome Sequencing Center for Infectious Disease"/>
            <person name="Feldgarden M."/>
            <person name="Gordon D.M."/>
            <person name="Johnson J.R."/>
            <person name="Johnston B.D."/>
            <person name="Young S."/>
            <person name="Zeng Q."/>
            <person name="Koehrsen M."/>
            <person name="Alvarado L."/>
            <person name="Berlin A.M."/>
            <person name="Borenstein D."/>
            <person name="Chapman S.B."/>
            <person name="Chen Z."/>
            <person name="Engels R."/>
            <person name="Freedman E."/>
            <person name="Gellesch M."/>
            <person name="Goldberg J."/>
            <person name="Griggs A."/>
            <person name="Gujja S."/>
            <person name="Heilman E.R."/>
            <person name="Heiman D.I."/>
            <person name="Hepburn T.A."/>
            <person name="Howarth C."/>
            <person name="Jen D."/>
            <person name="Larson L."/>
            <person name="Mehta T."/>
            <person name="Park D."/>
            <person name="Pearson M."/>
            <person name="Richards J."/>
            <person name="Roberts A."/>
            <person name="Saif S."/>
            <person name="Shea T.D."/>
            <person name="Shenoy N."/>
            <person name="Sisk P."/>
            <person name="Stolte C."/>
            <person name="Sykes S.N."/>
            <person name="Walk T."/>
            <person name="White J."/>
            <person name="Yandava C."/>
            <person name="Haas B."/>
            <person name="Henn M.R."/>
            <person name="Nusbaum C."/>
            <person name="Birren B."/>
        </authorList>
    </citation>
    <scope>NUCLEOTIDE SEQUENCE [LARGE SCALE GENOMIC DNA]</scope>
    <source>
        <strain evidence="7 8">H605</strain>
    </source>
</reference>
<dbReference type="PANTHER" id="PTHR33420">
    <property type="entry name" value="FIMBRIAL SUBUNIT ELFA-RELATED"/>
    <property type="match status" value="1"/>
</dbReference>
<gene>
    <name evidence="7" type="ORF">EATG_03785</name>
</gene>
<comment type="similarity">
    <text evidence="2">Belongs to the fimbrial protein family.</text>
</comment>
<dbReference type="PANTHER" id="PTHR33420:SF12">
    <property type="entry name" value="FIMBRIN-LIKE PROTEIN FIMI-RELATED"/>
    <property type="match status" value="1"/>
</dbReference>
<dbReference type="SUPFAM" id="SSF49401">
    <property type="entry name" value="Bacterial adhesins"/>
    <property type="match status" value="1"/>
</dbReference>
<dbReference type="Proteomes" id="UP000243401">
    <property type="component" value="Unassembled WGS sequence"/>
</dbReference>
<evidence type="ECO:0000256" key="2">
    <source>
        <dbReference type="ARBA" id="ARBA00006671"/>
    </source>
</evidence>
<evidence type="ECO:0000256" key="5">
    <source>
        <dbReference type="SAM" id="SignalP"/>
    </source>
</evidence>
<dbReference type="EMBL" id="ADJX01000009">
    <property type="protein sequence ID" value="OSL46022.1"/>
    <property type="molecule type" value="Genomic_DNA"/>
</dbReference>